<dbReference type="EMBL" id="UGVL01000001">
    <property type="protein sequence ID" value="SUE34756.1"/>
    <property type="molecule type" value="Genomic_DNA"/>
</dbReference>
<reference evidence="2 3" key="1">
    <citation type="submission" date="2018-06" db="EMBL/GenBank/DDBJ databases">
        <authorList>
            <consortium name="Pathogen Informatics"/>
            <person name="Doyle S."/>
        </authorList>
    </citation>
    <scope>NUCLEOTIDE SEQUENCE [LARGE SCALE GENOMIC DNA]</scope>
    <source>
        <strain evidence="2 3">NCTC11190</strain>
    </source>
</reference>
<dbReference type="Proteomes" id="UP000255233">
    <property type="component" value="Unassembled WGS sequence"/>
</dbReference>
<organism evidence="2 3">
    <name type="scientific">Rikenella microfusus</name>
    <dbReference type="NCBI Taxonomy" id="28139"/>
    <lineage>
        <taxon>Bacteria</taxon>
        <taxon>Pseudomonadati</taxon>
        <taxon>Bacteroidota</taxon>
        <taxon>Bacteroidia</taxon>
        <taxon>Bacteroidales</taxon>
        <taxon>Rikenellaceae</taxon>
        <taxon>Rikenella</taxon>
    </lineage>
</organism>
<dbReference type="Gene3D" id="2.70.70.10">
    <property type="entry name" value="Glucose Permease (Domain IIA)"/>
    <property type="match status" value="1"/>
</dbReference>
<feature type="chain" id="PRO_5016764456" evidence="1">
    <location>
        <begin position="22"/>
        <end position="313"/>
    </location>
</feature>
<dbReference type="SUPFAM" id="SSF51261">
    <property type="entry name" value="Duplicated hybrid motif"/>
    <property type="match status" value="1"/>
</dbReference>
<dbReference type="AlphaFoldDB" id="A0A379MTM2"/>
<keyword evidence="3" id="KW-1185">Reference proteome</keyword>
<evidence type="ECO:0000313" key="3">
    <source>
        <dbReference type="Proteomes" id="UP000255233"/>
    </source>
</evidence>
<name>A0A379MTM2_9BACT</name>
<feature type="signal peptide" evidence="1">
    <location>
        <begin position="1"/>
        <end position="21"/>
    </location>
</feature>
<dbReference type="RefSeq" id="WP_037291817.1">
    <property type="nucleotide sequence ID" value="NZ_UGVL01000001.1"/>
</dbReference>
<dbReference type="OrthoDB" id="1112802at2"/>
<accession>A0A379MTM2</accession>
<evidence type="ECO:0000313" key="2">
    <source>
        <dbReference type="EMBL" id="SUE34756.1"/>
    </source>
</evidence>
<proteinExistence type="predicted"/>
<evidence type="ECO:0000256" key="1">
    <source>
        <dbReference type="SAM" id="SignalP"/>
    </source>
</evidence>
<sequence>MSAKFTTLAALVLCGVSGVSAQQKHEIETTSRWVDGTSLEISAVKYPVGSYTVLLKFTERQNTRQSPTFRTVMRGSNQKLLTVAPINAEQPVRCGYRYYYIRGYRHPKLDSAFVYRLPYSTSHEPVTVRELYNLNERHFEGKPVRGWKVWQFMLNEGDTVFAMRKGTVVEIHDGEAPAQAGLQSTYRSRENSILVEHPDGTLCRYSVLENGSLTVAVGDVVYPGTPLARAGTYYEGGERQVRTAVYFPDENPAYDETAPQNGSVFEWVYYNPWFATAGGDTRLQDGAAYRAATSAELVRKEMTKKEIKQRPES</sequence>
<keyword evidence="1" id="KW-0732">Signal</keyword>
<protein>
    <submittedName>
        <fullName evidence="2">Peptidase family M23</fullName>
    </submittedName>
</protein>
<gene>
    <name evidence="2" type="ORF">NCTC11190_01989</name>
</gene>
<dbReference type="InterPro" id="IPR011055">
    <property type="entry name" value="Dup_hybrid_motif"/>
</dbReference>
<dbReference type="CDD" id="cd12797">
    <property type="entry name" value="M23_peptidase"/>
    <property type="match status" value="1"/>
</dbReference>